<reference evidence="8" key="1">
    <citation type="submission" date="2017-01" db="EMBL/GenBank/DDBJ databases">
        <authorList>
            <person name="Varghese N."/>
            <person name="Submissions S."/>
        </authorList>
    </citation>
    <scope>NUCLEOTIDE SEQUENCE [LARGE SCALE GENOMIC DNA]</scope>
    <source>
        <strain evidence="8">MNA4</strain>
    </source>
</reference>
<organism evidence="7 8">
    <name type="scientific">Edaphobacillus lindanitolerans</name>
    <dbReference type="NCBI Taxonomy" id="550447"/>
    <lineage>
        <taxon>Bacteria</taxon>
        <taxon>Bacillati</taxon>
        <taxon>Bacillota</taxon>
        <taxon>Bacilli</taxon>
        <taxon>Bacillales</taxon>
        <taxon>Bacillaceae</taxon>
        <taxon>Edaphobacillus</taxon>
    </lineage>
</organism>
<evidence type="ECO:0000256" key="1">
    <source>
        <dbReference type="ARBA" id="ARBA00004651"/>
    </source>
</evidence>
<evidence type="ECO:0000313" key="7">
    <source>
        <dbReference type="EMBL" id="SIT84188.1"/>
    </source>
</evidence>
<evidence type="ECO:0000313" key="8">
    <source>
        <dbReference type="Proteomes" id="UP000187550"/>
    </source>
</evidence>
<dbReference type="InterPro" id="IPR019108">
    <property type="entry name" value="Caa3_assmbl_CtaG-rel"/>
</dbReference>
<evidence type="ECO:0000256" key="6">
    <source>
        <dbReference type="SAM" id="Phobius"/>
    </source>
</evidence>
<sequence>MHDGFSGILNLTIGCGSLLLGVLSIILYFTGVFRSRRKVRLRHWPTWRAFSWCAGTFLAVLTLSVPFMEAAHHDFRLHMAGHLLLGMAAPLLLALGAPVTLLLRTLDTSRARKAAGWLKKPIFSFYRHPVTASVLNIGGLWVLYATPLFHAMHSHPIVYLIVHAHVFLAGYLFTVSMIYIDPAPVRHSPLFRTAVFIPALAAHGILSKYIYAYPPVGVPADQARQGAMLMYYGGDLIDLVLIILLFRSWYKQTGTRTKRFIEKKPAPS</sequence>
<feature type="transmembrane region" description="Helical" evidence="6">
    <location>
        <begin position="231"/>
        <end position="250"/>
    </location>
</feature>
<gene>
    <name evidence="7" type="ORF">SAMN05428946_1695</name>
</gene>
<keyword evidence="5 6" id="KW-0472">Membrane</keyword>
<keyword evidence="3 6" id="KW-0812">Transmembrane</keyword>
<feature type="transmembrane region" description="Helical" evidence="6">
    <location>
        <begin position="6"/>
        <end position="29"/>
    </location>
</feature>
<keyword evidence="4 6" id="KW-1133">Transmembrane helix</keyword>
<accession>A0A1U7PQ48</accession>
<keyword evidence="8" id="KW-1185">Reference proteome</keyword>
<dbReference type="EMBL" id="FTPL01000002">
    <property type="protein sequence ID" value="SIT84188.1"/>
    <property type="molecule type" value="Genomic_DNA"/>
</dbReference>
<feature type="transmembrane region" description="Helical" evidence="6">
    <location>
        <begin position="124"/>
        <end position="145"/>
    </location>
</feature>
<proteinExistence type="predicted"/>
<evidence type="ECO:0000256" key="4">
    <source>
        <dbReference type="ARBA" id="ARBA00022989"/>
    </source>
</evidence>
<evidence type="ECO:0000256" key="5">
    <source>
        <dbReference type="ARBA" id="ARBA00023136"/>
    </source>
</evidence>
<evidence type="ECO:0000256" key="3">
    <source>
        <dbReference type="ARBA" id="ARBA00022692"/>
    </source>
</evidence>
<dbReference type="STRING" id="550447.SAMN05428946_1695"/>
<comment type="subcellular location">
    <subcellularLocation>
        <location evidence="1">Cell membrane</location>
        <topology evidence="1">Multi-pass membrane protein</topology>
    </subcellularLocation>
</comment>
<feature type="transmembrane region" description="Helical" evidence="6">
    <location>
        <begin position="80"/>
        <end position="103"/>
    </location>
</feature>
<dbReference type="OrthoDB" id="5024156at2"/>
<dbReference type="AlphaFoldDB" id="A0A1U7PQ48"/>
<feature type="transmembrane region" description="Helical" evidence="6">
    <location>
        <begin position="190"/>
        <end position="211"/>
    </location>
</feature>
<keyword evidence="2" id="KW-1003">Cell membrane</keyword>
<dbReference type="Pfam" id="PF09678">
    <property type="entry name" value="Caa3_CtaG"/>
    <property type="match status" value="1"/>
</dbReference>
<feature type="transmembrane region" description="Helical" evidence="6">
    <location>
        <begin position="49"/>
        <end position="68"/>
    </location>
</feature>
<evidence type="ECO:0000256" key="2">
    <source>
        <dbReference type="ARBA" id="ARBA00022475"/>
    </source>
</evidence>
<protein>
    <submittedName>
        <fullName evidence="7">Putative membrane protein</fullName>
    </submittedName>
</protein>
<name>A0A1U7PQ48_9BACI</name>
<dbReference type="Proteomes" id="UP000187550">
    <property type="component" value="Unassembled WGS sequence"/>
</dbReference>
<feature type="transmembrane region" description="Helical" evidence="6">
    <location>
        <begin position="157"/>
        <end position="178"/>
    </location>
</feature>
<dbReference type="GO" id="GO:0005886">
    <property type="term" value="C:plasma membrane"/>
    <property type="evidence" value="ECO:0007669"/>
    <property type="project" value="UniProtKB-SubCell"/>
</dbReference>
<dbReference type="RefSeq" id="WP_076758031.1">
    <property type="nucleotide sequence ID" value="NZ_FTPL01000002.1"/>
</dbReference>